<protein>
    <submittedName>
        <fullName evidence="2">Carbonic anhydrase</fullName>
    </submittedName>
</protein>
<dbReference type="EMBL" id="FNDS01000001">
    <property type="protein sequence ID" value="SDH40447.1"/>
    <property type="molecule type" value="Genomic_DNA"/>
</dbReference>
<dbReference type="GO" id="GO:0008270">
    <property type="term" value="F:zinc ion binding"/>
    <property type="evidence" value="ECO:0007669"/>
    <property type="project" value="InterPro"/>
</dbReference>
<comment type="similarity">
    <text evidence="1">Belongs to the beta-class carbonic anhydrase family.</text>
</comment>
<dbReference type="Gene3D" id="3.40.1050.10">
    <property type="entry name" value="Carbonic anhydrase"/>
    <property type="match status" value="1"/>
</dbReference>
<dbReference type="InterPro" id="IPR001765">
    <property type="entry name" value="Carbonic_anhydrase"/>
</dbReference>
<dbReference type="GO" id="GO:0004089">
    <property type="term" value="F:carbonate dehydratase activity"/>
    <property type="evidence" value="ECO:0007669"/>
    <property type="project" value="InterPro"/>
</dbReference>
<reference evidence="3" key="1">
    <citation type="submission" date="2016-10" db="EMBL/GenBank/DDBJ databases">
        <authorList>
            <person name="Varghese N."/>
            <person name="Submissions S."/>
        </authorList>
    </citation>
    <scope>NUCLEOTIDE SEQUENCE [LARGE SCALE GENOMIC DNA]</scope>
    <source>
        <strain evidence="3">CCM 7469</strain>
    </source>
</reference>
<dbReference type="STRING" id="428992.SAMN05216272_101393"/>
<dbReference type="SUPFAM" id="SSF53056">
    <property type="entry name" value="beta-carbonic anhydrase, cab"/>
    <property type="match status" value="1"/>
</dbReference>
<gene>
    <name evidence="2" type="ORF">SAMN05216272_101393</name>
</gene>
<evidence type="ECO:0000313" key="3">
    <source>
        <dbReference type="Proteomes" id="UP000199636"/>
    </source>
</evidence>
<keyword evidence="3" id="KW-1185">Reference proteome</keyword>
<dbReference type="Proteomes" id="UP000199636">
    <property type="component" value="Unassembled WGS sequence"/>
</dbReference>
<dbReference type="AlphaFoldDB" id="A0A1G8C4N8"/>
<evidence type="ECO:0000256" key="1">
    <source>
        <dbReference type="ARBA" id="ARBA00006217"/>
    </source>
</evidence>
<sequence length="127" mass="13470">MALRRLWPATSPMPTCSAVWNSPARCPAGDGPHPLRGDKGAIEGAQLGHPGALLEKIEPAVAATRYDGERSAKNAAFVDAVAETNVRLTLERIRQDSPVLAGLEKDGRLKLLGALYHLASGALEFFG</sequence>
<dbReference type="Pfam" id="PF00484">
    <property type="entry name" value="Pro_CA"/>
    <property type="match status" value="1"/>
</dbReference>
<accession>A0A1G8C4N8</accession>
<evidence type="ECO:0000313" key="2">
    <source>
        <dbReference type="EMBL" id="SDH40447.1"/>
    </source>
</evidence>
<name>A0A1G8C4N8_9PSED</name>
<proteinExistence type="inferred from homology"/>
<dbReference type="InterPro" id="IPR036874">
    <property type="entry name" value="Carbonic_anhydrase_sf"/>
</dbReference>
<organism evidence="2 3">
    <name type="scientific">Pseudomonas panipatensis</name>
    <dbReference type="NCBI Taxonomy" id="428992"/>
    <lineage>
        <taxon>Bacteria</taxon>
        <taxon>Pseudomonadati</taxon>
        <taxon>Pseudomonadota</taxon>
        <taxon>Gammaproteobacteria</taxon>
        <taxon>Pseudomonadales</taxon>
        <taxon>Pseudomonadaceae</taxon>
        <taxon>Pseudomonas</taxon>
    </lineage>
</organism>